<dbReference type="EC" id="5.1.1.7" evidence="3 8"/>
<proteinExistence type="inferred from homology"/>
<evidence type="ECO:0000256" key="5">
    <source>
        <dbReference type="ARBA" id="ARBA00023154"/>
    </source>
</evidence>
<sequence length="265" mass="27891">MRFRKIHGAGNDFILIAGSSADLDKDWSDTARRLCARRTGIGADGLIVSALIDTDPAVLGVACFNADGSIATMCGNALRCAAWCAATDHSFHDMTLVMAGVKHQALVGDDGSWVTAEAGAIDPRCIELVWNGHALCFDSAHTGTEHVVAVVDNVDSLDAEECGRLVRHHPRLAPLGSNVNFVQATGPQALKIRTYERGVEAETLSCGSGAVAAVVVATLHGLVTDSPVTVHNRSGTPLTVRPHAERSSAFWIGGPVTLTYQGELT</sequence>
<dbReference type="PROSITE" id="PS01326">
    <property type="entry name" value="DAP_EPIMERASE"/>
    <property type="match status" value="1"/>
</dbReference>
<keyword evidence="6 8" id="KW-0413">Isomerase</keyword>
<comment type="subcellular location">
    <subcellularLocation>
        <location evidence="8">Cytoplasm</location>
    </subcellularLocation>
</comment>
<organism evidence="10 11">
    <name type="scientific">Kribbella qitaiheensis</name>
    <dbReference type="NCBI Taxonomy" id="1544730"/>
    <lineage>
        <taxon>Bacteria</taxon>
        <taxon>Bacillati</taxon>
        <taxon>Actinomycetota</taxon>
        <taxon>Actinomycetes</taxon>
        <taxon>Propionibacteriales</taxon>
        <taxon>Kribbellaceae</taxon>
        <taxon>Kribbella</taxon>
    </lineage>
</organism>
<feature type="site" description="Could be important to modulate the pK values of the two catalytic cysteine residues" evidence="8">
    <location>
        <position position="196"/>
    </location>
</feature>
<dbReference type="PANTHER" id="PTHR31689">
    <property type="entry name" value="DIAMINOPIMELATE EPIMERASE, CHLOROPLASTIC"/>
    <property type="match status" value="1"/>
</dbReference>
<feature type="binding site" evidence="8">
    <location>
        <begin position="196"/>
        <end position="197"/>
    </location>
    <ligand>
        <name>substrate</name>
    </ligand>
</feature>
<reference evidence="11" key="1">
    <citation type="submission" date="2019-09" db="EMBL/GenBank/DDBJ databases">
        <title>Antimicrobial potential of Antarctic Bacteria.</title>
        <authorList>
            <person name="Benaud N."/>
            <person name="Edwards R.J."/>
            <person name="Ferrari B.C."/>
        </authorList>
    </citation>
    <scope>NUCLEOTIDE SEQUENCE [LARGE SCALE GENOMIC DNA]</scope>
    <source>
        <strain evidence="11">SPB151</strain>
    </source>
</reference>
<keyword evidence="4 8" id="KW-0028">Amino-acid biosynthesis</keyword>
<protein>
    <recommendedName>
        <fullName evidence="3 8">Diaminopimelate epimerase</fullName>
        <shortName evidence="8">DAP epimerase</shortName>
        <ecNumber evidence="3 8">5.1.1.7</ecNumber>
    </recommendedName>
    <alternativeName>
        <fullName evidence="8">PLP-independent amino acid racemase</fullName>
    </alternativeName>
</protein>
<keyword evidence="5 8" id="KW-0457">Lysine biosynthesis</keyword>
<dbReference type="EMBL" id="CP043661">
    <property type="protein sequence ID" value="QNE22864.1"/>
    <property type="molecule type" value="Genomic_DNA"/>
</dbReference>
<gene>
    <name evidence="8 10" type="primary">dapF</name>
    <name evidence="10" type="ORF">F1D05_10340</name>
</gene>
<evidence type="ECO:0000256" key="2">
    <source>
        <dbReference type="ARBA" id="ARBA00010219"/>
    </source>
</evidence>
<feature type="binding site" evidence="8">
    <location>
        <position position="178"/>
    </location>
    <ligand>
        <name>substrate</name>
    </ligand>
</feature>
<evidence type="ECO:0000256" key="6">
    <source>
        <dbReference type="ARBA" id="ARBA00023235"/>
    </source>
</evidence>
<feature type="binding site" evidence="8">
    <location>
        <position position="65"/>
    </location>
    <ligand>
        <name>substrate</name>
    </ligand>
</feature>
<accession>A0A7G6X9E9</accession>
<feature type="active site" evidence="9">
    <location>
        <position position="74"/>
    </location>
</feature>
<evidence type="ECO:0000256" key="7">
    <source>
        <dbReference type="ARBA" id="ARBA00051712"/>
    </source>
</evidence>
<dbReference type="NCBIfam" id="TIGR00652">
    <property type="entry name" value="DapF"/>
    <property type="match status" value="1"/>
</dbReference>
<feature type="binding site" evidence="8">
    <location>
        <begin position="75"/>
        <end position="76"/>
    </location>
    <ligand>
        <name>substrate</name>
    </ligand>
</feature>
<dbReference type="SUPFAM" id="SSF54506">
    <property type="entry name" value="Diaminopimelate epimerase-like"/>
    <property type="match status" value="2"/>
</dbReference>
<feature type="active site" description="Proton donor" evidence="8">
    <location>
        <position position="74"/>
    </location>
</feature>
<dbReference type="Proteomes" id="UP000515563">
    <property type="component" value="Chromosome"/>
</dbReference>
<evidence type="ECO:0000256" key="8">
    <source>
        <dbReference type="HAMAP-Rule" id="MF_00197"/>
    </source>
</evidence>
<dbReference type="PANTHER" id="PTHR31689:SF0">
    <property type="entry name" value="DIAMINOPIMELATE EPIMERASE"/>
    <property type="match status" value="1"/>
</dbReference>
<feature type="binding site" evidence="8">
    <location>
        <begin position="207"/>
        <end position="208"/>
    </location>
    <ligand>
        <name>substrate</name>
    </ligand>
</feature>
<dbReference type="InterPro" id="IPR001653">
    <property type="entry name" value="DAP_epimerase_DapF"/>
</dbReference>
<comment type="similarity">
    <text evidence="2 8">Belongs to the diaminopimelate epimerase family.</text>
</comment>
<comment type="catalytic activity">
    <reaction evidence="7 8">
        <text>(2S,6S)-2,6-diaminopimelate = meso-2,6-diaminopimelate</text>
        <dbReference type="Rhea" id="RHEA:15393"/>
        <dbReference type="ChEBI" id="CHEBI:57609"/>
        <dbReference type="ChEBI" id="CHEBI:57791"/>
        <dbReference type="EC" id="5.1.1.7"/>
    </reaction>
</comment>
<dbReference type="InterPro" id="IPR018510">
    <property type="entry name" value="DAP_epimerase_AS"/>
</dbReference>
<comment type="caution">
    <text evidence="8">Lacks conserved residue(s) required for the propagation of feature annotation.</text>
</comment>
<dbReference type="Gene3D" id="3.10.310.10">
    <property type="entry name" value="Diaminopimelate Epimerase, Chain A, domain 1"/>
    <property type="match status" value="2"/>
</dbReference>
<feature type="binding site" evidence="8">
    <location>
        <position position="11"/>
    </location>
    <ligand>
        <name>substrate</name>
    </ligand>
</feature>
<comment type="subunit">
    <text evidence="8">Homodimer.</text>
</comment>
<comment type="pathway">
    <text evidence="1 8">Amino-acid biosynthesis; L-lysine biosynthesis via DAP pathway; DL-2,6-diaminopimelate from LL-2,6-diaminopimelate: step 1/1.</text>
</comment>
<dbReference type="HAMAP" id="MF_00197">
    <property type="entry name" value="DAP_epimerase"/>
    <property type="match status" value="1"/>
</dbReference>
<reference evidence="10 11" key="2">
    <citation type="journal article" date="2020" name="Microbiol. Resour. Announc.">
        <title>Antarctic desert soil bacteria exhibit high novel natural product potential, evaluated through long-read genome sequencing and comparative genomics.</title>
        <authorList>
            <person name="Benaud N."/>
            <person name="Edwards R.J."/>
            <person name="Amos T.G."/>
            <person name="D'Agostino P.M."/>
            <person name="Gutierrez-Chavez C."/>
            <person name="Montgomery K."/>
            <person name="Nicetic I."/>
            <person name="Ferrari B.C."/>
        </authorList>
    </citation>
    <scope>NUCLEOTIDE SEQUENCE [LARGE SCALE GENOMIC DNA]</scope>
    <source>
        <strain evidence="10 11">SPB151</strain>
    </source>
</reference>
<dbReference type="GO" id="GO:0008837">
    <property type="term" value="F:diaminopimelate epimerase activity"/>
    <property type="evidence" value="ECO:0007669"/>
    <property type="project" value="UniProtKB-UniRule"/>
</dbReference>
<evidence type="ECO:0000256" key="1">
    <source>
        <dbReference type="ARBA" id="ARBA00005196"/>
    </source>
</evidence>
<evidence type="ECO:0000256" key="3">
    <source>
        <dbReference type="ARBA" id="ARBA00013080"/>
    </source>
</evidence>
<dbReference type="AlphaFoldDB" id="A0A7G6X9E9"/>
<evidence type="ECO:0000256" key="4">
    <source>
        <dbReference type="ARBA" id="ARBA00022605"/>
    </source>
</evidence>
<evidence type="ECO:0000256" key="9">
    <source>
        <dbReference type="PROSITE-ProRule" id="PRU10125"/>
    </source>
</evidence>
<name>A0A7G6X9E9_9ACTN</name>
<evidence type="ECO:0000313" key="10">
    <source>
        <dbReference type="EMBL" id="QNE22864.1"/>
    </source>
</evidence>
<dbReference type="Pfam" id="PF01678">
    <property type="entry name" value="DAP_epimerase"/>
    <property type="match status" value="2"/>
</dbReference>
<feature type="site" description="Could be important to modulate the pK values of the two catalytic cysteine residues" evidence="8">
    <location>
        <position position="146"/>
    </location>
</feature>
<dbReference type="KEGG" id="kqi:F1D05_10340"/>
<comment type="function">
    <text evidence="8">Catalyzes the stereoinversion of LL-2,6-diaminopimelate (L,L-DAP) to meso-diaminopimelate (meso-DAP), a precursor of L-lysine and an essential component of the bacterial peptidoglycan.</text>
</comment>
<keyword evidence="8" id="KW-0963">Cytoplasm</keyword>
<feature type="active site" description="Proton acceptor" evidence="8">
    <location>
        <position position="206"/>
    </location>
</feature>
<dbReference type="GO" id="GO:0009089">
    <property type="term" value="P:lysine biosynthetic process via diaminopimelate"/>
    <property type="evidence" value="ECO:0007669"/>
    <property type="project" value="UniProtKB-UniRule"/>
</dbReference>
<dbReference type="GO" id="GO:0005829">
    <property type="term" value="C:cytosol"/>
    <property type="evidence" value="ECO:0007669"/>
    <property type="project" value="TreeGrafter"/>
</dbReference>
<keyword evidence="11" id="KW-1185">Reference proteome</keyword>
<evidence type="ECO:0000313" key="11">
    <source>
        <dbReference type="Proteomes" id="UP000515563"/>
    </source>
</evidence>
<dbReference type="UniPathway" id="UPA00034">
    <property type="reaction ID" value="UER00025"/>
</dbReference>